<evidence type="ECO:0000313" key="3">
    <source>
        <dbReference type="EMBL" id="PEQ23740.1"/>
    </source>
</evidence>
<evidence type="ECO:0000313" key="4">
    <source>
        <dbReference type="Proteomes" id="UP000003490"/>
    </source>
</evidence>
<dbReference type="InterPro" id="IPR000477">
    <property type="entry name" value="RT_dom"/>
</dbReference>
<evidence type="ECO:0000259" key="1">
    <source>
        <dbReference type="PROSITE" id="PS50878"/>
    </source>
</evidence>
<dbReference type="OrthoDB" id="9788687at2"/>
<dbReference type="HOGENOM" id="CLU_013584_14_3_9"/>
<dbReference type="InterPro" id="IPR051083">
    <property type="entry name" value="GrpII_Intron_Splice-Mob/Def"/>
</dbReference>
<keyword evidence="5" id="KW-1185">Reference proteome</keyword>
<dbReference type="InterPro" id="IPR043502">
    <property type="entry name" value="DNA/RNA_pol_sf"/>
</dbReference>
<reference evidence="2 4" key="2">
    <citation type="submission" date="2007-08" db="EMBL/GenBank/DDBJ databases">
        <authorList>
            <person name="Fulton L."/>
            <person name="Clifton S."/>
            <person name="Fulton B."/>
            <person name="Xu J."/>
            <person name="Minx P."/>
            <person name="Pepin K.H."/>
            <person name="Johnson M."/>
            <person name="Thiruvilangam P."/>
            <person name="Bhonagiri V."/>
            <person name="Nash W.E."/>
            <person name="Wang C."/>
            <person name="Mardis E.R."/>
            <person name="Wilson R.K."/>
        </authorList>
    </citation>
    <scope>NUCLEOTIDE SEQUENCE [LARGE SCALE GENOMIC DNA]</scope>
    <source>
        <strain evidence="2 4">DSM 753</strain>
    </source>
</reference>
<accession>A7VQH3</accession>
<dbReference type="eggNOG" id="COG3344">
    <property type="taxonomic scope" value="Bacteria"/>
</dbReference>
<reference evidence="3 5" key="3">
    <citation type="submission" date="2017-07" db="EMBL/GenBank/DDBJ databases">
        <title>Prevalence of linear plasmids in Cutibacterium (Propionibacterium) acnes isolates obtained from prostatic tissue.</title>
        <authorList>
            <person name="Davidsson S."/>
            <person name="Carlsson J."/>
            <person name="Molling P."/>
            <person name="Andren O."/>
            <person name="Andersson S.-O."/>
            <person name="Brzuszkiewicz E."/>
            <person name="Poehlein A."/>
            <person name="Al-Zeer M."/>
            <person name="Brinkmann V."/>
            <person name="Scavenius C."/>
            <person name="Nazipi S."/>
            <person name="Soderquist B."/>
            <person name="Bruggemann H."/>
        </authorList>
    </citation>
    <scope>NUCLEOTIDE SEQUENCE [LARGE SCALE GENOMIC DNA]</scope>
    <source>
        <strain evidence="3 5">DSM 753</strain>
    </source>
</reference>
<dbReference type="NCBIfam" id="TIGR04416">
    <property type="entry name" value="group_II_RT_mat"/>
    <property type="match status" value="1"/>
</dbReference>
<dbReference type="Proteomes" id="UP000003490">
    <property type="component" value="Unassembled WGS sequence"/>
</dbReference>
<dbReference type="EMBL" id="ABCB02000015">
    <property type="protein sequence ID" value="EDO62384.1"/>
    <property type="molecule type" value="Genomic_DNA"/>
</dbReference>
<protein>
    <submittedName>
        <fullName evidence="3">Group II intron reverse transcriptase/maturase</fullName>
    </submittedName>
    <submittedName>
        <fullName evidence="2">Reverse transcriptase (RNA-dependent DNA polymerase)</fullName>
    </submittedName>
</protein>
<dbReference type="CDD" id="cd00085">
    <property type="entry name" value="HNHc"/>
    <property type="match status" value="1"/>
</dbReference>
<dbReference type="eggNOG" id="COG1403">
    <property type="taxonomic scope" value="Bacteria"/>
</dbReference>
<keyword evidence="2" id="KW-0548">Nucleotidyltransferase</keyword>
<keyword evidence="2" id="KW-0808">Transferase</keyword>
<dbReference type="SUPFAM" id="SSF56672">
    <property type="entry name" value="DNA/RNA polymerases"/>
    <property type="match status" value="1"/>
</dbReference>
<dbReference type="Pfam" id="PF00078">
    <property type="entry name" value="RVT_1"/>
    <property type="match status" value="1"/>
</dbReference>
<gene>
    <name evidence="3" type="primary">ltrA</name>
    <name evidence="3" type="ORF">CH238_12255</name>
    <name evidence="2" type="ORF">CLOLEP_00803</name>
</gene>
<dbReference type="EMBL" id="NOXF01000011">
    <property type="protein sequence ID" value="PEQ23740.1"/>
    <property type="molecule type" value="Genomic_DNA"/>
</dbReference>
<reference evidence="2 4" key="1">
    <citation type="submission" date="2007-08" db="EMBL/GenBank/DDBJ databases">
        <title>Draft genome sequence of Clostridium leptum (DSM 753).</title>
        <authorList>
            <person name="Sudarsanam P."/>
            <person name="Ley R."/>
            <person name="Guruge J."/>
            <person name="Turnbaugh P.J."/>
            <person name="Mahowald M."/>
            <person name="Liep D."/>
            <person name="Gordon J."/>
        </authorList>
    </citation>
    <scope>NUCLEOTIDE SEQUENCE [LARGE SCALE GENOMIC DNA]</scope>
    <source>
        <strain evidence="2 4">DSM 753</strain>
    </source>
</reference>
<dbReference type="GO" id="GO:0003964">
    <property type="term" value="F:RNA-directed DNA polymerase activity"/>
    <property type="evidence" value="ECO:0007669"/>
    <property type="project" value="UniProtKB-KW"/>
</dbReference>
<dbReference type="PANTHER" id="PTHR34047">
    <property type="entry name" value="NUCLEAR INTRON MATURASE 1, MITOCHONDRIAL-RELATED"/>
    <property type="match status" value="1"/>
</dbReference>
<keyword evidence="2" id="KW-0695">RNA-directed DNA polymerase</keyword>
<dbReference type="CDD" id="cd01651">
    <property type="entry name" value="RT_G2_intron"/>
    <property type="match status" value="1"/>
</dbReference>
<organism evidence="2 4">
    <name type="scientific">[Clostridium] leptum DSM 753</name>
    <dbReference type="NCBI Taxonomy" id="428125"/>
    <lineage>
        <taxon>Bacteria</taxon>
        <taxon>Bacillati</taxon>
        <taxon>Bacillota</taxon>
        <taxon>Clostridia</taxon>
        <taxon>Eubacteriales</taxon>
        <taxon>Oscillospiraceae</taxon>
        <taxon>Oscillospiraceae incertae sedis</taxon>
    </lineage>
</organism>
<proteinExistence type="predicted"/>
<dbReference type="InterPro" id="IPR030931">
    <property type="entry name" value="Group_II_RT_mat"/>
</dbReference>
<sequence length="636" mass="73955">MTNKQQKKLLCVDDLRHAEYYQMQDTFDNLYSKSRNGEIFQNLMPLILSRENILLAYRNIKSNGGSKTRGTDKIVIDDIGKLSAEEYVEKLRYIVAGSKHGYRPKAVRRKEIPKLNGKLRPLGIPCMWDRLVQQCIKQIMEPVCEAKFSENSYGFRPLRSVEHAIQRIYQLMQRTNLHYVVEFDIKGFFDNVDHSKLIKQIWSLGIRDKQLLYVIKQILKAPIKMPDGDIQYPEKGTPQGGIISPLLANIVLNELDHWIDSRWIEHPITEKYSYKVNSNGSKDLGHAYRAMKTTGLKEMYIVRYADDFRILCRTKSEAERIKIAVSKWLCERLRLEVSPEKTRIVNVKKKYSEFLGFKIKVHPKGGKWTVESHVCDKALCRQKEALIEQAKKVAKPPQHSTESYEIHLYNAKVVGAQSYYKIATHINIDFNVLNLAVMRVFTNRLRTQKCNRLRRKGRPLTKAEIGLYGNTPMMRYVAGSDEPIYPIGFVQHKPPWTKKRKANLYTAEGRKEIYDNLRINTSLMVEMMKFSGKNSTEYSDNKISLYSAQLGKCGITEIEFQCLEDIHCHHKLPKQYGGTDRYDNLVLVLPQIHRLIHAADEITIRKYIELLKLDKTQILKLNKYRELAKNNPITVK</sequence>
<dbReference type="Proteomes" id="UP000220611">
    <property type="component" value="Unassembled WGS sequence"/>
</dbReference>
<evidence type="ECO:0000313" key="5">
    <source>
        <dbReference type="Proteomes" id="UP000220611"/>
    </source>
</evidence>
<dbReference type="Gene3D" id="1.10.30.50">
    <property type="match status" value="1"/>
</dbReference>
<dbReference type="InterPro" id="IPR003615">
    <property type="entry name" value="HNH_nuc"/>
</dbReference>
<feature type="domain" description="Reverse transcriptase" evidence="1">
    <location>
        <begin position="93"/>
        <end position="359"/>
    </location>
</feature>
<dbReference type="PANTHER" id="PTHR34047:SF8">
    <property type="entry name" value="PROTEIN YKFC"/>
    <property type="match status" value="1"/>
</dbReference>
<dbReference type="PROSITE" id="PS50878">
    <property type="entry name" value="RT_POL"/>
    <property type="match status" value="1"/>
</dbReference>
<dbReference type="AlphaFoldDB" id="A7VQH3"/>
<comment type="caution">
    <text evidence="2">The sequence shown here is derived from an EMBL/GenBank/DDBJ whole genome shotgun (WGS) entry which is preliminary data.</text>
</comment>
<evidence type="ECO:0000313" key="2">
    <source>
        <dbReference type="EMBL" id="EDO62384.1"/>
    </source>
</evidence>
<name>A7VQH3_9FIRM</name>